<comment type="similarity">
    <text evidence="2">Belongs to the KRE9/KNH1 family.</text>
</comment>
<dbReference type="PANTHER" id="PTHR28154">
    <property type="entry name" value="CELL WALL SYNTHESIS PROTEIN KNH1-RELATED"/>
    <property type="match status" value="1"/>
</dbReference>
<dbReference type="AlphaFoldDB" id="A0A1G4JU48"/>
<feature type="signal peptide" evidence="4">
    <location>
        <begin position="1"/>
        <end position="22"/>
    </location>
</feature>
<feature type="chain" id="PRO_5009236193" evidence="4">
    <location>
        <begin position="23"/>
        <end position="269"/>
    </location>
</feature>
<feature type="domain" description="Yeast cell wall synthesis Kre9/Knh1-like N-terminal" evidence="6">
    <location>
        <begin position="37"/>
        <end position="130"/>
    </location>
</feature>
<dbReference type="Pfam" id="PF05390">
    <property type="entry name" value="Kre9_KNH1_C"/>
    <property type="match status" value="1"/>
</dbReference>
<sequence>MILRNLFSVLLFLIQHSSWVSADLTVSKPEAGSEYFVSADSASLDIEWRDAGMLPDLSSITQYVFTLCSGPNKKIEAVATLATVSASEVKDNKYTVIVDAQAGSSGTYFVQVVAVSPKWITIHYSDRFTITGMQGNKAAPRVNEPQAPMAETMKLGPDGPPPPIDSASFLIPYCSQTGYTRFAPMQTQPGPTVTATAWTRQNPTSSCSFYRTNTNQGKWLTTITAGWDYTVKSCINEARPRPMPAENGGWYNRADKMTLTTRKVNRYVH</sequence>
<evidence type="ECO:0000256" key="4">
    <source>
        <dbReference type="SAM" id="SignalP"/>
    </source>
</evidence>
<evidence type="ECO:0000259" key="5">
    <source>
        <dbReference type="Pfam" id="PF05390"/>
    </source>
</evidence>
<feature type="domain" description="Yeast cell wall synthesis Kre9/Knh1 C-terminal" evidence="5">
    <location>
        <begin position="165"/>
        <end position="265"/>
    </location>
</feature>
<dbReference type="InterPro" id="IPR008659">
    <property type="entry name" value="Kre9/Knh1_C"/>
</dbReference>
<dbReference type="GO" id="GO:0042546">
    <property type="term" value="P:cell wall biogenesis"/>
    <property type="evidence" value="ECO:0007669"/>
    <property type="project" value="InterPro"/>
</dbReference>
<dbReference type="EMBL" id="LT598477">
    <property type="protein sequence ID" value="SCU94311.1"/>
    <property type="molecule type" value="Genomic_DNA"/>
</dbReference>
<evidence type="ECO:0000256" key="1">
    <source>
        <dbReference type="ARBA" id="ARBA00004010"/>
    </source>
</evidence>
<dbReference type="OrthoDB" id="2432613at2759"/>
<name>A0A1G4JU48_9SACH</name>
<dbReference type="GO" id="GO:0006078">
    <property type="term" value="P:(1-&gt;6)-beta-D-glucan biosynthetic process"/>
    <property type="evidence" value="ECO:0007669"/>
    <property type="project" value="InterPro"/>
</dbReference>
<dbReference type="Proteomes" id="UP000191144">
    <property type="component" value="Chromosome F"/>
</dbReference>
<organism evidence="7 8">
    <name type="scientific">Lachancea meyersii CBS 8951</name>
    <dbReference type="NCBI Taxonomy" id="1266667"/>
    <lineage>
        <taxon>Eukaryota</taxon>
        <taxon>Fungi</taxon>
        <taxon>Dikarya</taxon>
        <taxon>Ascomycota</taxon>
        <taxon>Saccharomycotina</taxon>
        <taxon>Saccharomycetes</taxon>
        <taxon>Saccharomycetales</taxon>
        <taxon>Saccharomycetaceae</taxon>
        <taxon>Lachancea</taxon>
    </lineage>
</organism>
<proteinExistence type="inferred from homology"/>
<protein>
    <submittedName>
        <fullName evidence="7">LAME_0F06964g1_1</fullName>
    </submittedName>
</protein>
<accession>A0A1G4JU48</accession>
<dbReference type="Pfam" id="PF10342">
    <property type="entry name" value="Kre9_KNH"/>
    <property type="match status" value="1"/>
</dbReference>
<evidence type="ECO:0000256" key="2">
    <source>
        <dbReference type="ARBA" id="ARBA00006816"/>
    </source>
</evidence>
<evidence type="ECO:0000256" key="3">
    <source>
        <dbReference type="ARBA" id="ARBA00022729"/>
    </source>
</evidence>
<evidence type="ECO:0000313" key="8">
    <source>
        <dbReference type="Proteomes" id="UP000191144"/>
    </source>
</evidence>
<evidence type="ECO:0000259" key="6">
    <source>
        <dbReference type="Pfam" id="PF10342"/>
    </source>
</evidence>
<evidence type="ECO:0000313" key="7">
    <source>
        <dbReference type="EMBL" id="SCU94311.1"/>
    </source>
</evidence>
<gene>
    <name evidence="7" type="ORF">LAME_0F06964G</name>
</gene>
<comment type="function">
    <text evidence="1">Involved in cell wall beta(1-&gt;6) glucan synthesis.</text>
</comment>
<reference evidence="8" key="1">
    <citation type="submission" date="2016-03" db="EMBL/GenBank/DDBJ databases">
        <authorList>
            <person name="Devillers Hugo."/>
        </authorList>
    </citation>
    <scope>NUCLEOTIDE SEQUENCE [LARGE SCALE GENOMIC DNA]</scope>
</reference>
<dbReference type="InterPro" id="IPR045328">
    <property type="entry name" value="Kre9/Knh1"/>
</dbReference>
<keyword evidence="3 4" id="KW-0732">Signal</keyword>
<dbReference type="GO" id="GO:0005576">
    <property type="term" value="C:extracellular region"/>
    <property type="evidence" value="ECO:0007669"/>
    <property type="project" value="TreeGrafter"/>
</dbReference>
<dbReference type="GO" id="GO:0031505">
    <property type="term" value="P:fungal-type cell wall organization"/>
    <property type="evidence" value="ECO:0007669"/>
    <property type="project" value="TreeGrafter"/>
</dbReference>
<dbReference type="PANTHER" id="PTHR28154:SF1">
    <property type="entry name" value="CELL WALL SYNTHESIS PROTEIN KNH1-RELATED"/>
    <property type="match status" value="1"/>
</dbReference>
<dbReference type="InterPro" id="IPR018466">
    <property type="entry name" value="Kre9/Knh1-like_N"/>
</dbReference>
<keyword evidence="8" id="KW-1185">Reference proteome</keyword>